<proteinExistence type="predicted"/>
<feature type="compositionally biased region" description="Low complexity" evidence="1">
    <location>
        <begin position="18"/>
        <end position="34"/>
    </location>
</feature>
<dbReference type="EMBL" id="DS545564">
    <property type="protein sequence ID" value="EDQ49023.1"/>
    <property type="molecule type" value="Genomic_DNA"/>
</dbReference>
<organism>
    <name type="scientific">Physcomitrium patens</name>
    <name type="common">Spreading-leaved earth moss</name>
    <name type="synonym">Physcomitrella patens</name>
    <dbReference type="NCBI Taxonomy" id="3218"/>
    <lineage>
        <taxon>Eukaryota</taxon>
        <taxon>Viridiplantae</taxon>
        <taxon>Streptophyta</taxon>
        <taxon>Embryophyta</taxon>
        <taxon>Bryophyta</taxon>
        <taxon>Bryophytina</taxon>
        <taxon>Bryopsida</taxon>
        <taxon>Funariidae</taxon>
        <taxon>Funariales</taxon>
        <taxon>Funariaceae</taxon>
        <taxon>Physcomitrium</taxon>
    </lineage>
</organism>
<evidence type="ECO:0000256" key="1">
    <source>
        <dbReference type="SAM" id="MobiDB-lite"/>
    </source>
</evidence>
<sequence length="183" mass="20844">MRKDRSNILKTVQASKAPVRTTPPTMPTVQPSTSLSKKAEMRMEEIIREMRDLQIKLARLEENTSTNNLKNVSKQGYVQRCIWCDDTSHTRKDCNEFNNMIRKDLLQTNFGKEGMRALVQDYLKEYETTARESTSYGVRVDDDLGGRTETSEFWASAVSTMQEGKLPREALLRTAATIRGATS</sequence>
<evidence type="ECO:0000313" key="2">
    <source>
        <dbReference type="EMBL" id="EDQ49023.1"/>
    </source>
</evidence>
<protein>
    <submittedName>
        <fullName evidence="2">Predicted protein</fullName>
    </submittedName>
</protein>
<reference evidence="2" key="1">
    <citation type="journal article" date="2008" name="Science">
        <title>The Physcomitrella genome reveals evolutionary insights into the conquest of land by plants.</title>
        <authorList>
            <person name="Rensing S."/>
            <person name="Lang D."/>
            <person name="Zimmer A."/>
            <person name="Terry A."/>
            <person name="Salamov A."/>
            <person name="Shapiro H."/>
            <person name="Nishiyama T."/>
            <person name="Perroud P.-F."/>
            <person name="Lindquist E."/>
            <person name="Kamisugi Y."/>
            <person name="Tanahashi T."/>
            <person name="Sakakibara K."/>
            <person name="Fujita T."/>
            <person name="Oishi K."/>
            <person name="Shin-I T."/>
            <person name="Kuroki Y."/>
            <person name="Toyoda A."/>
            <person name="Suzuki Y."/>
            <person name="Hashimoto A."/>
            <person name="Yamaguchi K."/>
            <person name="Sugano A."/>
            <person name="Kohara Y."/>
            <person name="Fujiyama A."/>
            <person name="Anterola A."/>
            <person name="Aoki S."/>
            <person name="Ashton N."/>
            <person name="Barbazuk W.B."/>
            <person name="Barker E."/>
            <person name="Bennetzen J."/>
            <person name="Bezanilla M."/>
            <person name="Blankenship R."/>
            <person name="Cho S.H."/>
            <person name="Dutcher S."/>
            <person name="Estelle M."/>
            <person name="Fawcett J.A."/>
            <person name="Gundlach H."/>
            <person name="Hanada K."/>
            <person name="Heyl A."/>
            <person name="Hicks K.A."/>
            <person name="Hugh J."/>
            <person name="Lohr M."/>
            <person name="Mayer K."/>
            <person name="Melkozernov A."/>
            <person name="Murata T."/>
            <person name="Nelson D."/>
            <person name="Pils B."/>
            <person name="Prigge M."/>
            <person name="Reiss B."/>
            <person name="Renner T."/>
            <person name="Rombauts S."/>
            <person name="Rushton P."/>
            <person name="Sanderfoot A."/>
            <person name="Schween G."/>
            <person name="Shiu S.-H."/>
            <person name="Stueber K."/>
            <person name="Theodoulou F.L."/>
            <person name="Tu H."/>
            <person name="Van de Peer Y."/>
            <person name="Verrier P.J."/>
            <person name="Waters E."/>
            <person name="Wood A."/>
            <person name="Yang L."/>
            <person name="Cove D."/>
            <person name="Cuming A."/>
            <person name="Hasebe M."/>
            <person name="Lucas S."/>
            <person name="Mishler D.B."/>
            <person name="Reski R."/>
            <person name="Grigoriev I."/>
            <person name="Quatrano R.S."/>
            <person name="Boore J.L."/>
        </authorList>
    </citation>
    <scope>NUCLEOTIDE SEQUENCE [LARGE SCALE GENOMIC DNA]</scope>
</reference>
<accession>A9U5N0</accession>
<feature type="region of interest" description="Disordered" evidence="1">
    <location>
        <begin position="15"/>
        <end position="38"/>
    </location>
</feature>
<dbReference type="AlphaFoldDB" id="A9U5N0"/>
<gene>
    <name evidence="2" type="ORF">PHYPADRAFT_102749</name>
</gene>
<name>A9U5N0_PHYPA</name>